<dbReference type="AlphaFoldDB" id="A0A381T0E3"/>
<proteinExistence type="predicted"/>
<dbReference type="PANTHER" id="PTHR33546:SF1">
    <property type="entry name" value="LARGE, MULTIFUNCTIONAL SECRETED PROTEIN"/>
    <property type="match status" value="1"/>
</dbReference>
<evidence type="ECO:0000313" key="2">
    <source>
        <dbReference type="EMBL" id="SVA09702.1"/>
    </source>
</evidence>
<dbReference type="InterPro" id="IPR011041">
    <property type="entry name" value="Quinoprot_gluc/sorb_DH_b-prop"/>
</dbReference>
<protein>
    <recommendedName>
        <fullName evidence="1">DUF7133 domain-containing protein</fullName>
    </recommendedName>
</protein>
<name>A0A381T0E3_9ZZZZ</name>
<dbReference type="InterPro" id="IPR055557">
    <property type="entry name" value="DUF7133"/>
</dbReference>
<dbReference type="PANTHER" id="PTHR33546">
    <property type="entry name" value="LARGE, MULTIFUNCTIONAL SECRETED PROTEIN-RELATED"/>
    <property type="match status" value="1"/>
</dbReference>
<dbReference type="InterPro" id="IPR011042">
    <property type="entry name" value="6-blade_b-propeller_TolB-like"/>
</dbReference>
<dbReference type="Gene3D" id="2.120.10.30">
    <property type="entry name" value="TolB, C-terminal domain"/>
    <property type="match status" value="1"/>
</dbReference>
<feature type="domain" description="DUF7133" evidence="1">
    <location>
        <begin position="66"/>
        <end position="321"/>
    </location>
</feature>
<evidence type="ECO:0000259" key="1">
    <source>
        <dbReference type="Pfam" id="PF23500"/>
    </source>
</evidence>
<dbReference type="Pfam" id="PF23500">
    <property type="entry name" value="DUF7133"/>
    <property type="match status" value="1"/>
</dbReference>
<organism evidence="2">
    <name type="scientific">marine metagenome</name>
    <dbReference type="NCBI Taxonomy" id="408172"/>
    <lineage>
        <taxon>unclassified sequences</taxon>
        <taxon>metagenomes</taxon>
        <taxon>ecological metagenomes</taxon>
    </lineage>
</organism>
<sequence>MMNQLTRFALLAGFALGQAASSRAADPVESDYYQIDAIPMPDGVVVETSGIEMLPSGKLAICGRRGNVYVLSDPFGAPDKIKWTLYAEGLHEPLNLAFTDGWLYCTQRCELTRMKDTDGDDRADIFETVNDGWGITGDYHEYAFGTRPDPNGDMWIVLCLTGSFSSQIDYRGWALRVTKEGELIPTSSGIRSPGGIGLNHLGEVFYADNQGPWNGSSSLKPLSHGSFQGHPGGFRWYDLAAAKTAMGKRPTEPKTNSRWVAERPKIPELVPSAIVFPHGILGNSTSGFAYDSNGKFGAFKNQLLVCDQTFSVVNRAFLEKVNGVYQGAAFSFLKGFGSGNISSYMHPNGTLFVGGTDRGWGARGGRRFALDRVTWKGKVPFEIHEMRAKPDGFELTFTHELDAVSAGNPASYSMSAYTYIYRSDYGSPVVDKLTPKIVGVEVTGSKTVRVTLDKLIHGHVHELRAKGVRSAMGLPILHPVGYYTLNEIPPGELN</sequence>
<reference evidence="2" key="1">
    <citation type="submission" date="2018-05" db="EMBL/GenBank/DDBJ databases">
        <authorList>
            <person name="Lanie J.A."/>
            <person name="Ng W.-L."/>
            <person name="Kazmierczak K.M."/>
            <person name="Andrzejewski T.M."/>
            <person name="Davidsen T.M."/>
            <person name="Wayne K.J."/>
            <person name="Tettelin H."/>
            <person name="Glass J.I."/>
            <person name="Rusch D."/>
            <person name="Podicherti R."/>
            <person name="Tsui H.-C.T."/>
            <person name="Winkler M.E."/>
        </authorList>
    </citation>
    <scope>NUCLEOTIDE SEQUENCE</scope>
</reference>
<dbReference type="SUPFAM" id="SSF50952">
    <property type="entry name" value="Soluble quinoprotein glucose dehydrogenase"/>
    <property type="match status" value="1"/>
</dbReference>
<gene>
    <name evidence="2" type="ORF">METZ01_LOCUS62556</name>
</gene>
<dbReference type="EMBL" id="UINC01003842">
    <property type="protein sequence ID" value="SVA09702.1"/>
    <property type="molecule type" value="Genomic_DNA"/>
</dbReference>
<accession>A0A381T0E3</accession>